<dbReference type="Pfam" id="PF04440">
    <property type="entry name" value="Dysbindin"/>
    <property type="match status" value="1"/>
</dbReference>
<evidence type="ECO:0000256" key="1">
    <source>
        <dbReference type="ARBA" id="ARBA00008686"/>
    </source>
</evidence>
<dbReference type="PANTHER" id="PTHR16294:SF7">
    <property type="entry name" value="DYSBINDIN DOMAIN-CONTAINING PROTEIN 2"/>
    <property type="match status" value="1"/>
</dbReference>
<dbReference type="GO" id="GO:0005737">
    <property type="term" value="C:cytoplasm"/>
    <property type="evidence" value="ECO:0007669"/>
    <property type="project" value="InterPro"/>
</dbReference>
<feature type="compositionally biased region" description="Basic and acidic residues" evidence="2">
    <location>
        <begin position="127"/>
        <end position="141"/>
    </location>
</feature>
<evidence type="ECO:0000313" key="4">
    <source>
        <dbReference type="Proteomes" id="UP000264800"/>
    </source>
</evidence>
<dbReference type="InterPro" id="IPR007531">
    <property type="entry name" value="Dysbindin"/>
</dbReference>
<sequence length="156" mass="17016">MSLYNLLTFGDNPRWLSQNKPIQSERVLVGFPLFTAPISSISSMEVNVDLLDQMEVIEISDQDNLDVFFSSVGDEGSLTSPLTGMMTKIRTTRMSSTSSDSSSDSQNINGAETPLVGSDEEETQGSRAERRGASPGREERTNPNLHPSLQEANSAE</sequence>
<name>A0A3Q2ZVJ4_KRYMA</name>
<organism evidence="3 4">
    <name type="scientific">Kryptolebias marmoratus</name>
    <name type="common">Mangrove killifish</name>
    <name type="synonym">Rivulus marmoratus</name>
    <dbReference type="NCBI Taxonomy" id="37003"/>
    <lineage>
        <taxon>Eukaryota</taxon>
        <taxon>Metazoa</taxon>
        <taxon>Chordata</taxon>
        <taxon>Craniata</taxon>
        <taxon>Vertebrata</taxon>
        <taxon>Euteleostomi</taxon>
        <taxon>Actinopterygii</taxon>
        <taxon>Neopterygii</taxon>
        <taxon>Teleostei</taxon>
        <taxon>Neoteleostei</taxon>
        <taxon>Acanthomorphata</taxon>
        <taxon>Ovalentaria</taxon>
        <taxon>Atherinomorphae</taxon>
        <taxon>Cyprinodontiformes</taxon>
        <taxon>Rivulidae</taxon>
        <taxon>Kryptolebias</taxon>
    </lineage>
</organism>
<feature type="compositionally biased region" description="Polar residues" evidence="2">
    <location>
        <begin position="142"/>
        <end position="156"/>
    </location>
</feature>
<evidence type="ECO:0000256" key="2">
    <source>
        <dbReference type="SAM" id="MobiDB-lite"/>
    </source>
</evidence>
<feature type="region of interest" description="Disordered" evidence="2">
    <location>
        <begin position="79"/>
        <end position="156"/>
    </location>
</feature>
<keyword evidence="4" id="KW-1185">Reference proteome</keyword>
<accession>A0A3Q2ZVJ4</accession>
<reference evidence="3" key="1">
    <citation type="submission" date="2025-08" db="UniProtKB">
        <authorList>
            <consortium name="Ensembl"/>
        </authorList>
    </citation>
    <scope>IDENTIFICATION</scope>
</reference>
<dbReference type="PANTHER" id="PTHR16294">
    <property type="entry name" value="DYSTROBREVIN BINDING PROTEIN 1 DYSBINDIN"/>
    <property type="match status" value="1"/>
</dbReference>
<evidence type="ECO:0000313" key="3">
    <source>
        <dbReference type="Ensembl" id="ENSKMAP00000007863.1"/>
    </source>
</evidence>
<dbReference type="Proteomes" id="UP000264800">
    <property type="component" value="Unplaced"/>
</dbReference>
<protein>
    <submittedName>
        <fullName evidence="3">Uncharacterized protein</fullName>
    </submittedName>
</protein>
<feature type="compositionally biased region" description="Low complexity" evidence="2">
    <location>
        <begin position="95"/>
        <end position="105"/>
    </location>
</feature>
<reference evidence="3" key="2">
    <citation type="submission" date="2025-09" db="UniProtKB">
        <authorList>
            <consortium name="Ensembl"/>
        </authorList>
    </citation>
    <scope>IDENTIFICATION</scope>
</reference>
<dbReference type="AlphaFoldDB" id="A0A3Q2ZVJ4"/>
<proteinExistence type="inferred from homology"/>
<dbReference type="OMA" id="CWLQRGS"/>
<comment type="similarity">
    <text evidence="1">Belongs to the dysbindin family.</text>
</comment>
<dbReference type="Ensembl" id="ENSKMAT00000007987.1">
    <property type="protein sequence ID" value="ENSKMAP00000007863.1"/>
    <property type="gene ID" value="ENSKMAG00000005898.1"/>
</dbReference>